<gene>
    <name evidence="1" type="ORF">SAMN02982931_00037</name>
</gene>
<dbReference type="InterPro" id="IPR016084">
    <property type="entry name" value="Haem_Oase-like_multi-hlx"/>
</dbReference>
<dbReference type="EMBL" id="FMXQ01000001">
    <property type="protein sequence ID" value="SDB02193.1"/>
    <property type="molecule type" value="Genomic_DNA"/>
</dbReference>
<dbReference type="RefSeq" id="WP_175478214.1">
    <property type="nucleotide sequence ID" value="NZ_FMXQ01000001.1"/>
</dbReference>
<dbReference type="CDD" id="cd19166">
    <property type="entry name" value="HemeO-bac"/>
    <property type="match status" value="1"/>
</dbReference>
<accession>A0A1G6A2J4</accession>
<evidence type="ECO:0000313" key="2">
    <source>
        <dbReference type="Proteomes" id="UP000199071"/>
    </source>
</evidence>
<protein>
    <submittedName>
        <fullName evidence="1">Heme oxygenase</fullName>
    </submittedName>
</protein>
<name>A0A1G6A2J4_9HYPH</name>
<dbReference type="InterPro" id="IPR016053">
    <property type="entry name" value="Haem_Oase-like"/>
</dbReference>
<dbReference type="GO" id="GO:0004392">
    <property type="term" value="F:heme oxygenase (decyclizing) activity"/>
    <property type="evidence" value="ECO:0007669"/>
    <property type="project" value="InterPro"/>
</dbReference>
<organism evidence="1 2">
    <name type="scientific">Bauldia litoralis</name>
    <dbReference type="NCBI Taxonomy" id="665467"/>
    <lineage>
        <taxon>Bacteria</taxon>
        <taxon>Pseudomonadati</taxon>
        <taxon>Pseudomonadota</taxon>
        <taxon>Alphaproteobacteria</taxon>
        <taxon>Hyphomicrobiales</taxon>
        <taxon>Kaistiaceae</taxon>
        <taxon>Bauldia</taxon>
    </lineage>
</organism>
<dbReference type="Gene3D" id="1.20.910.10">
    <property type="entry name" value="Heme oxygenase-like"/>
    <property type="match status" value="1"/>
</dbReference>
<dbReference type="Pfam" id="PF01126">
    <property type="entry name" value="Heme_oxygenase"/>
    <property type="match status" value="1"/>
</dbReference>
<dbReference type="Proteomes" id="UP000199071">
    <property type="component" value="Unassembled WGS sequence"/>
</dbReference>
<reference evidence="1 2" key="1">
    <citation type="submission" date="2016-10" db="EMBL/GenBank/DDBJ databases">
        <authorList>
            <person name="de Groot N.N."/>
        </authorList>
    </citation>
    <scope>NUCLEOTIDE SEQUENCE [LARGE SCALE GENOMIC DNA]</scope>
    <source>
        <strain evidence="1 2">ATCC 35022</strain>
    </source>
</reference>
<dbReference type="AlphaFoldDB" id="A0A1G6A2J4"/>
<dbReference type="GO" id="GO:0006788">
    <property type="term" value="P:heme oxidation"/>
    <property type="evidence" value="ECO:0007669"/>
    <property type="project" value="InterPro"/>
</dbReference>
<dbReference type="STRING" id="665467.SAMN02982931_00037"/>
<dbReference type="SUPFAM" id="SSF48613">
    <property type="entry name" value="Heme oxygenase-like"/>
    <property type="match status" value="1"/>
</dbReference>
<sequence>MVTDTLERPDLRALRLREATHSAHEELDQSLMRRRPFLDRDRYGRFVEMQYRFFSAVEPFYRDATLGRLVPDLGARSRLEATARDLADLGLPVPEPMETPADLRGGIGWLYVAEGSTLGAAFLLKAVQKIGLDASFGARHMAPAPGGRGLHWRTFTEAINTAELSEEEDALAVEGAKAAFAHVRDLADTAFASAG</sequence>
<evidence type="ECO:0000313" key="1">
    <source>
        <dbReference type="EMBL" id="SDB02193.1"/>
    </source>
</evidence>
<keyword evidence="2" id="KW-1185">Reference proteome</keyword>
<proteinExistence type="predicted"/>